<evidence type="ECO:0000313" key="2">
    <source>
        <dbReference type="EMBL" id="SUZ82664.1"/>
    </source>
</evidence>
<dbReference type="Pfam" id="PF09413">
    <property type="entry name" value="DUF2007"/>
    <property type="match status" value="1"/>
</dbReference>
<dbReference type="InterPro" id="IPR018551">
    <property type="entry name" value="DUF2007"/>
</dbReference>
<sequence length="107" mass="12138">MRKVYSSQDVNLVHFARSVLVANKIDSVILREQLTGAVGGLAPLDTWPELWVHDADELEQARQLITAAMKKSEPQHTSWICPGCGEKIEPQFTQCWQCDTEQMKIEI</sequence>
<reference evidence="2" key="1">
    <citation type="submission" date="2018-05" db="EMBL/GenBank/DDBJ databases">
        <authorList>
            <person name="Lanie J.A."/>
            <person name="Ng W.-L."/>
            <person name="Kazmierczak K.M."/>
            <person name="Andrzejewski T.M."/>
            <person name="Davidsen T.M."/>
            <person name="Wayne K.J."/>
            <person name="Tettelin H."/>
            <person name="Glass J.I."/>
            <person name="Rusch D."/>
            <person name="Podicherti R."/>
            <person name="Tsui H.-C.T."/>
            <person name="Winkler M.E."/>
        </authorList>
    </citation>
    <scope>NUCLEOTIDE SEQUENCE</scope>
</reference>
<dbReference type="Gene3D" id="3.30.70.790">
    <property type="entry name" value="UreE, C-terminal domain"/>
    <property type="match status" value="1"/>
</dbReference>
<dbReference type="EMBL" id="UINC01001516">
    <property type="protein sequence ID" value="SUZ82664.1"/>
    <property type="molecule type" value="Genomic_DNA"/>
</dbReference>
<proteinExistence type="predicted"/>
<evidence type="ECO:0000259" key="1">
    <source>
        <dbReference type="Pfam" id="PF09413"/>
    </source>
</evidence>
<feature type="domain" description="DUF2007" evidence="1">
    <location>
        <begin position="1"/>
        <end position="68"/>
    </location>
</feature>
<organism evidence="2">
    <name type="scientific">marine metagenome</name>
    <dbReference type="NCBI Taxonomy" id="408172"/>
    <lineage>
        <taxon>unclassified sequences</taxon>
        <taxon>metagenomes</taxon>
        <taxon>ecological metagenomes</taxon>
    </lineage>
</organism>
<name>A0A381QUM8_9ZZZZ</name>
<protein>
    <recommendedName>
        <fullName evidence="1">DUF2007 domain-containing protein</fullName>
    </recommendedName>
</protein>
<accession>A0A381QUM8</accession>
<gene>
    <name evidence="2" type="ORF">METZ01_LOCUS35518</name>
</gene>
<dbReference type="AlphaFoldDB" id="A0A381QUM8"/>